<dbReference type="InterPro" id="IPR028978">
    <property type="entry name" value="Chorismate_lyase_/UTRA_dom_sf"/>
</dbReference>
<protein>
    <submittedName>
        <fullName evidence="5">GntR family transcriptional regulator</fullName>
    </submittedName>
</protein>
<gene>
    <name evidence="5" type="ORF">EJK80_07160</name>
</gene>
<dbReference type="PROSITE" id="PS50949">
    <property type="entry name" value="HTH_GNTR"/>
    <property type="match status" value="1"/>
</dbReference>
<evidence type="ECO:0000256" key="1">
    <source>
        <dbReference type="ARBA" id="ARBA00023015"/>
    </source>
</evidence>
<keyword evidence="1" id="KW-0805">Transcription regulation</keyword>
<dbReference type="GO" id="GO:0045892">
    <property type="term" value="P:negative regulation of DNA-templated transcription"/>
    <property type="evidence" value="ECO:0007669"/>
    <property type="project" value="TreeGrafter"/>
</dbReference>
<dbReference type="Proteomes" id="UP000318080">
    <property type="component" value="Unassembled WGS sequence"/>
</dbReference>
<dbReference type="InterPro" id="IPR050679">
    <property type="entry name" value="Bact_HTH_transcr_reg"/>
</dbReference>
<dbReference type="PRINTS" id="PR00035">
    <property type="entry name" value="HTHGNTR"/>
</dbReference>
<dbReference type="GO" id="GO:0003700">
    <property type="term" value="F:DNA-binding transcription factor activity"/>
    <property type="evidence" value="ECO:0007669"/>
    <property type="project" value="InterPro"/>
</dbReference>
<dbReference type="Pfam" id="PF07702">
    <property type="entry name" value="UTRA"/>
    <property type="match status" value="1"/>
</dbReference>
<evidence type="ECO:0000313" key="5">
    <source>
        <dbReference type="EMBL" id="TQE43536.1"/>
    </source>
</evidence>
<feature type="domain" description="HTH gntR-type" evidence="4">
    <location>
        <begin position="8"/>
        <end position="78"/>
    </location>
</feature>
<dbReference type="STRING" id="1686286.GCA_900092335_02535"/>
<evidence type="ECO:0000256" key="2">
    <source>
        <dbReference type="ARBA" id="ARBA00023125"/>
    </source>
</evidence>
<dbReference type="InterPro" id="IPR036390">
    <property type="entry name" value="WH_DNA-bd_sf"/>
</dbReference>
<accession>A0A540R733</accession>
<evidence type="ECO:0000313" key="6">
    <source>
        <dbReference type="Proteomes" id="UP000318080"/>
    </source>
</evidence>
<dbReference type="PANTHER" id="PTHR44846:SF17">
    <property type="entry name" value="GNTR-FAMILY TRANSCRIPTIONAL REGULATOR"/>
    <property type="match status" value="1"/>
</dbReference>
<dbReference type="SUPFAM" id="SSF46785">
    <property type="entry name" value="Winged helix' DNA-binding domain"/>
    <property type="match status" value="1"/>
</dbReference>
<dbReference type="InterPro" id="IPR000524">
    <property type="entry name" value="Tscrpt_reg_HTH_GntR"/>
</dbReference>
<organism evidence="5 6">
    <name type="scientific">Corynebacterium phoceense</name>
    <dbReference type="NCBI Taxonomy" id="1686286"/>
    <lineage>
        <taxon>Bacteria</taxon>
        <taxon>Bacillati</taxon>
        <taxon>Actinomycetota</taxon>
        <taxon>Actinomycetes</taxon>
        <taxon>Mycobacteriales</taxon>
        <taxon>Corynebacteriaceae</taxon>
        <taxon>Corynebacterium</taxon>
    </lineage>
</organism>
<dbReference type="SMART" id="SM00345">
    <property type="entry name" value="HTH_GNTR"/>
    <property type="match status" value="1"/>
</dbReference>
<reference evidence="5 6" key="1">
    <citation type="submission" date="2019-06" db="EMBL/GenBank/DDBJ databases">
        <title>Draft genome of C. phoceense Strain 272.</title>
        <authorList>
            <person name="Pacheco L.G.C."/>
            <person name="Barberis C.M."/>
            <person name="Almuzara M.N."/>
            <person name="Traglia G.M."/>
            <person name="Santos C.S."/>
            <person name="Rocha D.J.P.G."/>
            <person name="Aguiar E.R.G.R."/>
            <person name="Vay C.A."/>
        </authorList>
    </citation>
    <scope>NUCLEOTIDE SEQUENCE [LARGE SCALE GENOMIC DNA]</scope>
    <source>
        <strain evidence="5 6">272</strain>
    </source>
</reference>
<dbReference type="InterPro" id="IPR036388">
    <property type="entry name" value="WH-like_DNA-bd_sf"/>
</dbReference>
<dbReference type="Gene3D" id="3.40.1410.10">
    <property type="entry name" value="Chorismate lyase-like"/>
    <property type="match status" value="1"/>
</dbReference>
<dbReference type="CDD" id="cd07377">
    <property type="entry name" value="WHTH_GntR"/>
    <property type="match status" value="1"/>
</dbReference>
<dbReference type="PANTHER" id="PTHR44846">
    <property type="entry name" value="MANNOSYL-D-GLYCERATE TRANSPORT/METABOLISM SYSTEM REPRESSOR MNGR-RELATED"/>
    <property type="match status" value="1"/>
</dbReference>
<dbReference type="SUPFAM" id="SSF64288">
    <property type="entry name" value="Chorismate lyase-like"/>
    <property type="match status" value="1"/>
</dbReference>
<proteinExistence type="predicted"/>
<keyword evidence="6" id="KW-1185">Reference proteome</keyword>
<dbReference type="SMART" id="SM00866">
    <property type="entry name" value="UTRA"/>
    <property type="match status" value="1"/>
</dbReference>
<dbReference type="RefSeq" id="WP_066490458.1">
    <property type="nucleotide sequence ID" value="NZ_VHIR01000008.1"/>
</dbReference>
<dbReference type="InterPro" id="IPR011663">
    <property type="entry name" value="UTRA"/>
</dbReference>
<keyword evidence="2" id="KW-0238">DNA-binding</keyword>
<dbReference type="GO" id="GO:0003677">
    <property type="term" value="F:DNA binding"/>
    <property type="evidence" value="ECO:0007669"/>
    <property type="project" value="UniProtKB-KW"/>
</dbReference>
<name>A0A540R733_9CORY</name>
<keyword evidence="3" id="KW-0804">Transcription</keyword>
<dbReference type="EMBL" id="VHIR01000008">
    <property type="protein sequence ID" value="TQE43536.1"/>
    <property type="molecule type" value="Genomic_DNA"/>
</dbReference>
<dbReference type="Gene3D" id="1.10.10.10">
    <property type="entry name" value="Winged helix-like DNA-binding domain superfamily/Winged helix DNA-binding domain"/>
    <property type="match status" value="1"/>
</dbReference>
<comment type="caution">
    <text evidence="5">The sequence shown here is derived from an EMBL/GenBank/DDBJ whole genome shotgun (WGS) entry which is preliminary data.</text>
</comment>
<evidence type="ECO:0000259" key="4">
    <source>
        <dbReference type="PROSITE" id="PS50949"/>
    </source>
</evidence>
<dbReference type="Pfam" id="PF00392">
    <property type="entry name" value="GntR"/>
    <property type="match status" value="1"/>
</dbReference>
<sequence>MTAIQRRKPAYLLISDALREKIETGQLRPGDRLPTERELVQEFGVARMTVRHALDILQIEGLIDRRRGRTGGTFVRSIPPVAELTTLDDIYPQLSSRGTALQTRVLDFQRTTAPRHIAAQLEIDDNDEVWALWRLRSTELSPVSLAMHYLPVEFFPDLASSDLEGMMNSLGVLKRELVTPALPTEDEQSLLLIGRTQPVLRLSRTVWGSEGRVVEHSEETLRSDAVTVAVVVGDRPAATLESV</sequence>
<dbReference type="AlphaFoldDB" id="A0A540R733"/>
<evidence type="ECO:0000256" key="3">
    <source>
        <dbReference type="ARBA" id="ARBA00023163"/>
    </source>
</evidence>